<proteinExistence type="predicted"/>
<comment type="caution">
    <text evidence="2">The sequence shown here is derived from an EMBL/GenBank/DDBJ whole genome shotgun (WGS) entry which is preliminary data.</text>
</comment>
<sequence>MKNEIWWFSSLYPTSVMVRDTEAAPEHPILAYYDAQWAAFQWNASHASGNGPKPWLNSYANLSRVLIAGGNAGVIGPNQYKHNKHKENILFG</sequence>
<feature type="domain" description="Alpha/beta hydrolase fold-3" evidence="1">
    <location>
        <begin position="20"/>
        <end position="73"/>
    </location>
</feature>
<evidence type="ECO:0000259" key="1">
    <source>
        <dbReference type="Pfam" id="PF07859"/>
    </source>
</evidence>
<evidence type="ECO:0000313" key="2">
    <source>
        <dbReference type="EMBL" id="RVW71698.1"/>
    </source>
</evidence>
<dbReference type="AlphaFoldDB" id="A0A438GHK9"/>
<reference evidence="2 3" key="1">
    <citation type="journal article" date="2018" name="PLoS Genet.">
        <title>Population sequencing reveals clonal diversity and ancestral inbreeding in the grapevine cultivar Chardonnay.</title>
        <authorList>
            <person name="Roach M.J."/>
            <person name="Johnson D.L."/>
            <person name="Bohlmann J."/>
            <person name="van Vuuren H.J."/>
            <person name="Jones S.J."/>
            <person name="Pretorius I.S."/>
            <person name="Schmidt S.A."/>
            <person name="Borneman A.R."/>
        </authorList>
    </citation>
    <scope>NUCLEOTIDE SEQUENCE [LARGE SCALE GENOMIC DNA]</scope>
    <source>
        <strain evidence="3">cv. Chardonnay</strain>
        <tissue evidence="2">Leaf</tissue>
    </source>
</reference>
<dbReference type="Pfam" id="PF07859">
    <property type="entry name" value="Abhydrolase_3"/>
    <property type="match status" value="1"/>
</dbReference>
<protein>
    <recommendedName>
        <fullName evidence="1">Alpha/beta hydrolase fold-3 domain-containing protein</fullName>
    </recommendedName>
</protein>
<organism evidence="2 3">
    <name type="scientific">Vitis vinifera</name>
    <name type="common">Grape</name>
    <dbReference type="NCBI Taxonomy" id="29760"/>
    <lineage>
        <taxon>Eukaryota</taxon>
        <taxon>Viridiplantae</taxon>
        <taxon>Streptophyta</taxon>
        <taxon>Embryophyta</taxon>
        <taxon>Tracheophyta</taxon>
        <taxon>Spermatophyta</taxon>
        <taxon>Magnoliopsida</taxon>
        <taxon>eudicotyledons</taxon>
        <taxon>Gunneridae</taxon>
        <taxon>Pentapetalae</taxon>
        <taxon>rosids</taxon>
        <taxon>Vitales</taxon>
        <taxon>Vitaceae</taxon>
        <taxon>Viteae</taxon>
        <taxon>Vitis</taxon>
    </lineage>
</organism>
<dbReference type="EMBL" id="QGNW01000432">
    <property type="protein sequence ID" value="RVW71698.1"/>
    <property type="molecule type" value="Genomic_DNA"/>
</dbReference>
<name>A0A438GHK9_VITVI</name>
<accession>A0A438GHK9</accession>
<evidence type="ECO:0000313" key="3">
    <source>
        <dbReference type="Proteomes" id="UP000288805"/>
    </source>
</evidence>
<dbReference type="GO" id="GO:0016787">
    <property type="term" value="F:hydrolase activity"/>
    <property type="evidence" value="ECO:0007669"/>
    <property type="project" value="InterPro"/>
</dbReference>
<gene>
    <name evidence="2" type="ORF">CK203_061326</name>
</gene>
<dbReference type="InterPro" id="IPR013094">
    <property type="entry name" value="AB_hydrolase_3"/>
</dbReference>
<dbReference type="Proteomes" id="UP000288805">
    <property type="component" value="Unassembled WGS sequence"/>
</dbReference>